<dbReference type="Gene3D" id="3.30.70.100">
    <property type="match status" value="1"/>
</dbReference>
<dbReference type="EMBL" id="MPJW01000080">
    <property type="protein sequence ID" value="OLU41580.1"/>
    <property type="molecule type" value="Genomic_DNA"/>
</dbReference>
<keyword evidence="4" id="KW-1185">Reference proteome</keyword>
<dbReference type="GeneID" id="82202219"/>
<dbReference type="RefSeq" id="WP_075818252.1">
    <property type="nucleotide sequence ID" value="NZ_CAJUTZ010000115.1"/>
</dbReference>
<dbReference type="FunFam" id="3.30.70.100:FF:000001">
    <property type="entry name" value="ATPase copper transporting beta"/>
    <property type="match status" value="1"/>
</dbReference>
<dbReference type="PROSITE" id="PS01047">
    <property type="entry name" value="HMA_1"/>
    <property type="match status" value="1"/>
</dbReference>
<dbReference type="OrthoDB" id="9813965at2"/>
<dbReference type="Proteomes" id="UP000186341">
    <property type="component" value="Unassembled WGS sequence"/>
</dbReference>
<evidence type="ECO:0000313" key="4">
    <source>
        <dbReference type="Proteomes" id="UP000186341"/>
    </source>
</evidence>
<name>A0A1U7NHR1_9FIRM</name>
<evidence type="ECO:0000313" key="3">
    <source>
        <dbReference type="EMBL" id="OLU41580.1"/>
    </source>
</evidence>
<proteinExistence type="predicted"/>
<evidence type="ECO:0000256" key="1">
    <source>
        <dbReference type="ARBA" id="ARBA00022723"/>
    </source>
</evidence>
<dbReference type="InterPro" id="IPR017969">
    <property type="entry name" value="Heavy-metal-associated_CS"/>
</dbReference>
<accession>A0A1U7NHR1</accession>
<dbReference type="Pfam" id="PF00403">
    <property type="entry name" value="HMA"/>
    <property type="match status" value="1"/>
</dbReference>
<dbReference type="CDD" id="cd00371">
    <property type="entry name" value="HMA"/>
    <property type="match status" value="1"/>
</dbReference>
<dbReference type="SUPFAM" id="SSF55008">
    <property type="entry name" value="HMA, heavy metal-associated domain"/>
    <property type="match status" value="1"/>
</dbReference>
<dbReference type="InterPro" id="IPR006121">
    <property type="entry name" value="HMA_dom"/>
</dbReference>
<dbReference type="PROSITE" id="PS50846">
    <property type="entry name" value="HMA_2"/>
    <property type="match status" value="1"/>
</dbReference>
<protein>
    <recommendedName>
        <fullName evidence="2">HMA domain-containing protein</fullName>
    </recommendedName>
</protein>
<comment type="caution">
    <text evidence="3">The sequence shown here is derived from an EMBL/GenBank/DDBJ whole genome shotgun (WGS) entry which is preliminary data.</text>
</comment>
<feature type="domain" description="HMA" evidence="2">
    <location>
        <begin position="1"/>
        <end position="65"/>
    </location>
</feature>
<sequence>MEKTIKIEGMGCMNCVKHVSAALEKVEGVNKVNVSLDDGMAKVEGNDLNDQALANAVKEAGYTPVSVR</sequence>
<evidence type="ECO:0000259" key="2">
    <source>
        <dbReference type="PROSITE" id="PS50846"/>
    </source>
</evidence>
<dbReference type="GO" id="GO:0046872">
    <property type="term" value="F:metal ion binding"/>
    <property type="evidence" value="ECO:0007669"/>
    <property type="project" value="UniProtKB-KW"/>
</dbReference>
<dbReference type="InterPro" id="IPR036163">
    <property type="entry name" value="HMA_dom_sf"/>
</dbReference>
<gene>
    <name evidence="3" type="ORF">BO222_03135</name>
</gene>
<organism evidence="3 4">
    <name type="scientific">Ileibacterium valens</name>
    <dbReference type="NCBI Taxonomy" id="1862668"/>
    <lineage>
        <taxon>Bacteria</taxon>
        <taxon>Bacillati</taxon>
        <taxon>Bacillota</taxon>
        <taxon>Erysipelotrichia</taxon>
        <taxon>Erysipelotrichales</taxon>
        <taxon>Erysipelotrichaceae</taxon>
        <taxon>Ileibacterium</taxon>
    </lineage>
</organism>
<reference evidence="3 4" key="1">
    <citation type="submission" date="2016-11" db="EMBL/GenBank/DDBJ databases">
        <title>Description of two novel members of the family Erysipelotrichaceae: Ileibacterium lipovorans gen. nov., sp. nov. and Dubosiella newyorkensis, gen. nov., sp. nov.</title>
        <authorList>
            <person name="Cox L.M."/>
            <person name="Sohn J."/>
            <person name="Tyrrell K.L."/>
            <person name="Citron D.M."/>
            <person name="Lawson P.A."/>
            <person name="Patel N.B."/>
            <person name="Iizumi T."/>
            <person name="Perez-Perez G.I."/>
            <person name="Goldstein E.J."/>
            <person name="Blaser M.J."/>
        </authorList>
    </citation>
    <scope>NUCLEOTIDE SEQUENCE [LARGE SCALE GENOMIC DNA]</scope>
    <source>
        <strain evidence="3 4">NYU-BL-A3</strain>
    </source>
</reference>
<keyword evidence="1" id="KW-0479">Metal-binding</keyword>
<dbReference type="AlphaFoldDB" id="A0A1U7NHR1"/>